<dbReference type="Proteomes" id="UP001311799">
    <property type="component" value="Unassembled WGS sequence"/>
</dbReference>
<protein>
    <submittedName>
        <fullName evidence="2">Uncharacterized protein</fullName>
    </submittedName>
</protein>
<evidence type="ECO:0000313" key="2">
    <source>
        <dbReference type="EMBL" id="KAK6590533.1"/>
    </source>
</evidence>
<accession>A0AAV9Y1C6</accession>
<evidence type="ECO:0000313" key="3">
    <source>
        <dbReference type="Proteomes" id="UP001311799"/>
    </source>
</evidence>
<proteinExistence type="predicted"/>
<comment type="caution">
    <text evidence="2">The sequence shown here is derived from an EMBL/GenBank/DDBJ whole genome shotgun (WGS) entry which is preliminary data.</text>
</comment>
<sequence>MRLSRVPTSNQPQSSTTEEQSLIYYDNARSRFGSRLVIDCRPPLNQDDITLKFVTDRIKGEQEYEDYTETWEGDDKGLIWGKKKAKDKSWEEEWIEQRNIPNGSIDSQVISEESHEDLIINVTNNIKQNNLSSESENHLGISNENSNKASLGQLSGIDYRKNKRWREKWFRRGNKLFVRKCVENLCENNVRVVSYSFEDSEFNLESLEKENSYEVNWRLVQVNKYGKNNLNSKEWREHTVFDKDTCTIIYQEKGIKPELNNRTFSFVSKRKKSLVDATELVYNSYKSGDFSEECDSREMISSSKVSIEEEARVIKDNLERQLDSEENNFKYNEIWKEYVEVDSYGNKSGKKRGIKNEMTEWYEVWFEKVDGTKETDRWFIDEEKQWGEKFGYSRSSNEKFSVTWEEVEYKDHCKVKTVRKNWEKVGENNTWGEQIVEKGSKNERVEFIKENWYNNGTEHFREEFYEEQIYNSQKYGETNDQLPESVSRKGKKRSEGIFTGESWSEDWNENLVRINDTDELLRTYHYTNKQWTNKNGDQWGEKRTQSLKEVASEENRLGLREKKQDSSSLFDDKYLYFESGETWNKSKHYESLDYWEKDGLQEKGNKRGIDLKNDENKRVEWCEEWKKDETGKFDKNCCWEMCDSIGLIEIWQEKEVIEKSGRTNIFKCGTKYDSGDRSKIQQKWEEEYENDGEGNTHTIKSGKGVENWYLDEFGSSEEKGEKWAIKKGYNSEGKWEEKWSEKPYYKEAWKKGENFHGDKWEEEWKEDFKNKWKWAQKSGQNSIGDKWREEWREEIDEINSSSKKTAKKNGMKMHTGEEWSEEWGETYSGLGNEYMGCGGATAEFVEKWAKKFASDGAGNFWGDSWGDHWKWGSKTKSWGEKWRNNSIVEKW</sequence>
<feature type="region of interest" description="Disordered" evidence="1">
    <location>
        <begin position="1"/>
        <end position="20"/>
    </location>
</feature>
<organism evidence="2 3">
    <name type="scientific">Cryptosporidium xiaoi</name>
    <dbReference type="NCBI Taxonomy" id="659607"/>
    <lineage>
        <taxon>Eukaryota</taxon>
        <taxon>Sar</taxon>
        <taxon>Alveolata</taxon>
        <taxon>Apicomplexa</taxon>
        <taxon>Conoidasida</taxon>
        <taxon>Coccidia</taxon>
        <taxon>Eucoccidiorida</taxon>
        <taxon>Eimeriorina</taxon>
        <taxon>Cryptosporidiidae</taxon>
        <taxon>Cryptosporidium</taxon>
    </lineage>
</organism>
<gene>
    <name evidence="2" type="ORF">RS030_152345</name>
</gene>
<keyword evidence="3" id="KW-1185">Reference proteome</keyword>
<reference evidence="2 3" key="1">
    <citation type="submission" date="2023-10" db="EMBL/GenBank/DDBJ databases">
        <title>Comparative genomics analysis reveals potential genetic determinants of host preference in Cryptosporidium xiaoi.</title>
        <authorList>
            <person name="Xiao L."/>
            <person name="Li J."/>
        </authorList>
    </citation>
    <scope>NUCLEOTIDE SEQUENCE [LARGE SCALE GENOMIC DNA]</scope>
    <source>
        <strain evidence="2 3">52996</strain>
    </source>
</reference>
<dbReference type="EMBL" id="JAWDEY010000006">
    <property type="protein sequence ID" value="KAK6590533.1"/>
    <property type="molecule type" value="Genomic_DNA"/>
</dbReference>
<dbReference type="AlphaFoldDB" id="A0AAV9Y1C6"/>
<evidence type="ECO:0000256" key="1">
    <source>
        <dbReference type="SAM" id="MobiDB-lite"/>
    </source>
</evidence>
<name>A0AAV9Y1C6_9CRYT</name>